<feature type="compositionally biased region" description="Basic residues" evidence="1">
    <location>
        <begin position="107"/>
        <end position="118"/>
    </location>
</feature>
<feature type="compositionally biased region" description="Basic and acidic residues" evidence="1">
    <location>
        <begin position="58"/>
        <end position="76"/>
    </location>
</feature>
<reference evidence="3" key="1">
    <citation type="submission" date="2010-08" db="EMBL/GenBank/DDBJ databases">
        <authorList>
            <consortium name="Caenorhabditis japonica Sequencing Consortium"/>
            <person name="Wilson R.K."/>
        </authorList>
    </citation>
    <scope>NUCLEOTIDE SEQUENCE [LARGE SCALE GENOMIC DNA]</scope>
    <source>
        <strain evidence="3">DF5081</strain>
    </source>
</reference>
<feature type="compositionally biased region" description="Basic residues" evidence="1">
    <location>
        <begin position="77"/>
        <end position="89"/>
    </location>
</feature>
<feature type="region of interest" description="Disordered" evidence="1">
    <location>
        <begin position="55"/>
        <end position="137"/>
    </location>
</feature>
<evidence type="ECO:0000313" key="3">
    <source>
        <dbReference type="Proteomes" id="UP000005237"/>
    </source>
</evidence>
<sequence length="137" mass="16400">MSTKCPRNVHEVSTKCPRCPRSMSTSSNPRSTTKYHEEHEFLICVQLKNLSSFVLEMPPKKDPTEEQKEKRREQNRLRQKAYRDRKRAVKPNESAKKPKLTDEQKREKNRIRTRKFREQRKLLSGPIQTAQEEKKKH</sequence>
<evidence type="ECO:0000313" key="2">
    <source>
        <dbReference type="EnsemblMetazoa" id="CJA13319.1"/>
    </source>
</evidence>
<accession>A0A8R1I054</accession>
<feature type="compositionally biased region" description="Polar residues" evidence="1">
    <location>
        <begin position="22"/>
        <end position="32"/>
    </location>
</feature>
<dbReference type="Proteomes" id="UP000005237">
    <property type="component" value="Unassembled WGS sequence"/>
</dbReference>
<keyword evidence="3" id="KW-1185">Reference proteome</keyword>
<evidence type="ECO:0008006" key="4">
    <source>
        <dbReference type="Google" id="ProtNLM"/>
    </source>
</evidence>
<protein>
    <recommendedName>
        <fullName evidence="4">BZIP domain-containing protein</fullName>
    </recommendedName>
</protein>
<reference evidence="2" key="2">
    <citation type="submission" date="2022-06" db="UniProtKB">
        <authorList>
            <consortium name="EnsemblMetazoa"/>
        </authorList>
    </citation>
    <scope>IDENTIFICATION</scope>
    <source>
        <strain evidence="2">DF5081</strain>
    </source>
</reference>
<organism evidence="2 3">
    <name type="scientific">Caenorhabditis japonica</name>
    <dbReference type="NCBI Taxonomy" id="281687"/>
    <lineage>
        <taxon>Eukaryota</taxon>
        <taxon>Metazoa</taxon>
        <taxon>Ecdysozoa</taxon>
        <taxon>Nematoda</taxon>
        <taxon>Chromadorea</taxon>
        <taxon>Rhabditida</taxon>
        <taxon>Rhabditina</taxon>
        <taxon>Rhabditomorpha</taxon>
        <taxon>Rhabditoidea</taxon>
        <taxon>Rhabditidae</taxon>
        <taxon>Peloderinae</taxon>
        <taxon>Caenorhabditis</taxon>
    </lineage>
</organism>
<proteinExistence type="predicted"/>
<dbReference type="AlphaFoldDB" id="A0A8R1I054"/>
<dbReference type="EnsemblMetazoa" id="CJA13319.1">
    <property type="protein sequence ID" value="CJA13319.1"/>
    <property type="gene ID" value="WBGene00132523"/>
</dbReference>
<feature type="region of interest" description="Disordered" evidence="1">
    <location>
        <begin position="1"/>
        <end position="35"/>
    </location>
</feature>
<evidence type="ECO:0000256" key="1">
    <source>
        <dbReference type="SAM" id="MobiDB-lite"/>
    </source>
</evidence>
<name>A0A8R1I054_CAEJA</name>
<feature type="compositionally biased region" description="Basic and acidic residues" evidence="1">
    <location>
        <begin position="93"/>
        <end position="106"/>
    </location>
</feature>